<dbReference type="Proteomes" id="UP001359559">
    <property type="component" value="Unassembled WGS sequence"/>
</dbReference>
<dbReference type="GO" id="GO:0080027">
    <property type="term" value="P:response to herbivore"/>
    <property type="evidence" value="ECO:0007669"/>
    <property type="project" value="UniProtKB-ARBA"/>
</dbReference>
<dbReference type="FunFam" id="1.10.600.10:FF:000007">
    <property type="entry name" value="Isoprene synthase, chloroplastic"/>
    <property type="match status" value="1"/>
</dbReference>
<keyword evidence="8" id="KW-1185">Reference proteome</keyword>
<evidence type="ECO:0000313" key="7">
    <source>
        <dbReference type="EMBL" id="KAK7272466.1"/>
    </source>
</evidence>
<gene>
    <name evidence="7" type="ORF">RJT34_29076</name>
</gene>
<dbReference type="Gene3D" id="1.10.600.10">
    <property type="entry name" value="Farnesyl Diphosphate Synthase"/>
    <property type="match status" value="1"/>
</dbReference>
<accession>A0AAN9FC39</accession>
<dbReference type="SFLD" id="SFLDG01019">
    <property type="entry name" value="Terpene_Cyclase_Like_1_C_Termi"/>
    <property type="match status" value="1"/>
</dbReference>
<dbReference type="GO" id="GO:0016102">
    <property type="term" value="P:diterpenoid biosynthetic process"/>
    <property type="evidence" value="ECO:0007669"/>
    <property type="project" value="InterPro"/>
</dbReference>
<dbReference type="SUPFAM" id="SSF48576">
    <property type="entry name" value="Terpenoid synthases"/>
    <property type="match status" value="1"/>
</dbReference>
<feature type="domain" description="Terpene synthase metal-binding" evidence="6">
    <location>
        <begin position="255"/>
        <end position="492"/>
    </location>
</feature>
<protein>
    <submittedName>
        <fullName evidence="7">Uncharacterized protein</fullName>
    </submittedName>
</protein>
<dbReference type="PANTHER" id="PTHR31225">
    <property type="entry name" value="OS04G0344100 PROTEIN-RELATED"/>
    <property type="match status" value="1"/>
</dbReference>
<dbReference type="SFLD" id="SFLDS00005">
    <property type="entry name" value="Isoprenoid_Synthase_Type_I"/>
    <property type="match status" value="1"/>
</dbReference>
<dbReference type="GO" id="GO:0000287">
    <property type="term" value="F:magnesium ion binding"/>
    <property type="evidence" value="ECO:0007669"/>
    <property type="project" value="InterPro"/>
</dbReference>
<proteinExistence type="predicted"/>
<sequence>MSLPTSTPDITRPCVEFGPTIWGDLFLQYDSASFEVNDSVRQQVQIQKEEVRRIFLSSTDSISQKLNFIDSLQRLGVSYHFEREIDEALEKIFIAFTNNNITTNEDSLRYHALLFRLLRKKGYQISPDIFIKFKDSKGNFNEEIGKDVEGMWNLYEAAQLRMKGEDILDEALDFTYTHLNSLTNRLSPSLAAQITHCLRKPFHKAVPRLEARSYISFYEEDPSHSILLLNFAKLDYNLVQKLHQKEVGTTTKWWKESNFATKVSYARDRVVECYFWALAMSYEPEYSIERMVVAKLIACISLLDDTYDAYGTIEELELFTLAIQRWDISVIESLPDCMKVVYNAIVKFCDEIELVIAKDGKSSMVQSVKQAFHDLAQAYLVEAKWCHEGYIPSYDEYKANGIITSVCPLYISSFLLFGKFSTQYIIDWIFSIPKFIEAISLISRLVDDTSSHKFEQQRVHVASAVECCMKQYKISQDEAYKLILNDINDFWKVTNEECLKSTLIPKPALDIMLNVARLSEFIYDNFEDKYTNAELMKDYIAALLVDPICIEQHDEE</sequence>
<evidence type="ECO:0000256" key="2">
    <source>
        <dbReference type="ARBA" id="ARBA00022723"/>
    </source>
</evidence>
<dbReference type="InterPro" id="IPR001906">
    <property type="entry name" value="Terpene_synth_N"/>
</dbReference>
<dbReference type="InterPro" id="IPR008930">
    <property type="entry name" value="Terpenoid_cyclase/PrenylTrfase"/>
</dbReference>
<evidence type="ECO:0000256" key="3">
    <source>
        <dbReference type="ARBA" id="ARBA00022842"/>
    </source>
</evidence>
<dbReference type="Gene3D" id="1.50.10.130">
    <property type="entry name" value="Terpene synthase, N-terminal domain"/>
    <property type="match status" value="1"/>
</dbReference>
<dbReference type="SUPFAM" id="SSF48239">
    <property type="entry name" value="Terpenoid cyclases/Protein prenyltransferases"/>
    <property type="match status" value="1"/>
</dbReference>
<feature type="domain" description="Terpene synthase N-terminal" evidence="5">
    <location>
        <begin position="21"/>
        <end position="198"/>
    </location>
</feature>
<dbReference type="EMBL" id="JAYKXN010000007">
    <property type="protein sequence ID" value="KAK7272466.1"/>
    <property type="molecule type" value="Genomic_DNA"/>
</dbReference>
<evidence type="ECO:0000259" key="6">
    <source>
        <dbReference type="Pfam" id="PF03936"/>
    </source>
</evidence>
<dbReference type="InterPro" id="IPR034741">
    <property type="entry name" value="Terpene_cyclase-like_1_C"/>
</dbReference>
<dbReference type="PANTHER" id="PTHR31225:SF241">
    <property type="entry name" value="TERPENE SYNTHASE FAMILY, METAL-BINDING DOMAIN PROTEIN"/>
    <property type="match status" value="1"/>
</dbReference>
<dbReference type="InterPro" id="IPR044814">
    <property type="entry name" value="Terpene_cyclase_plant_C1"/>
</dbReference>
<evidence type="ECO:0000256" key="1">
    <source>
        <dbReference type="ARBA" id="ARBA00001946"/>
    </source>
</evidence>
<evidence type="ECO:0000313" key="8">
    <source>
        <dbReference type="Proteomes" id="UP001359559"/>
    </source>
</evidence>
<dbReference type="InterPro" id="IPR050148">
    <property type="entry name" value="Terpene_synthase-like"/>
</dbReference>
<evidence type="ECO:0000259" key="5">
    <source>
        <dbReference type="Pfam" id="PF01397"/>
    </source>
</evidence>
<keyword evidence="4" id="KW-0456">Lyase</keyword>
<keyword evidence="3" id="KW-0460">Magnesium</keyword>
<dbReference type="CDD" id="cd00684">
    <property type="entry name" value="Terpene_cyclase_plant_C1"/>
    <property type="match status" value="1"/>
</dbReference>
<comment type="caution">
    <text evidence="7">The sequence shown here is derived from an EMBL/GenBank/DDBJ whole genome shotgun (WGS) entry which is preliminary data.</text>
</comment>
<keyword evidence="2" id="KW-0479">Metal-binding</keyword>
<dbReference type="AlphaFoldDB" id="A0AAN9FC39"/>
<dbReference type="InterPro" id="IPR036965">
    <property type="entry name" value="Terpene_synth_N_sf"/>
</dbReference>
<dbReference type="InterPro" id="IPR008949">
    <property type="entry name" value="Isoprenoid_synthase_dom_sf"/>
</dbReference>
<dbReference type="Pfam" id="PF01397">
    <property type="entry name" value="Terpene_synth"/>
    <property type="match status" value="1"/>
</dbReference>
<name>A0AAN9FC39_CLITE</name>
<evidence type="ECO:0000256" key="4">
    <source>
        <dbReference type="ARBA" id="ARBA00023239"/>
    </source>
</evidence>
<reference evidence="7 8" key="1">
    <citation type="submission" date="2024-01" db="EMBL/GenBank/DDBJ databases">
        <title>The genomes of 5 underutilized Papilionoideae crops provide insights into root nodulation and disease resistance.</title>
        <authorList>
            <person name="Yuan L."/>
        </authorList>
    </citation>
    <scope>NUCLEOTIDE SEQUENCE [LARGE SCALE GENOMIC DNA]</scope>
    <source>
        <strain evidence="7">LY-2023</strain>
        <tissue evidence="7">Leaf</tissue>
    </source>
</reference>
<dbReference type="FunFam" id="1.50.10.130:FF:000001">
    <property type="entry name" value="Isoprene synthase, chloroplastic"/>
    <property type="match status" value="1"/>
</dbReference>
<dbReference type="InterPro" id="IPR005630">
    <property type="entry name" value="Terpene_synthase_metal-bd"/>
</dbReference>
<comment type="cofactor">
    <cofactor evidence="1">
        <name>Mg(2+)</name>
        <dbReference type="ChEBI" id="CHEBI:18420"/>
    </cofactor>
</comment>
<dbReference type="GO" id="GO:0010333">
    <property type="term" value="F:terpene synthase activity"/>
    <property type="evidence" value="ECO:0007669"/>
    <property type="project" value="InterPro"/>
</dbReference>
<dbReference type="GO" id="GO:0009611">
    <property type="term" value="P:response to wounding"/>
    <property type="evidence" value="ECO:0007669"/>
    <property type="project" value="UniProtKB-ARBA"/>
</dbReference>
<dbReference type="Pfam" id="PF03936">
    <property type="entry name" value="Terpene_synth_C"/>
    <property type="match status" value="1"/>
</dbReference>
<organism evidence="7 8">
    <name type="scientific">Clitoria ternatea</name>
    <name type="common">Butterfly pea</name>
    <dbReference type="NCBI Taxonomy" id="43366"/>
    <lineage>
        <taxon>Eukaryota</taxon>
        <taxon>Viridiplantae</taxon>
        <taxon>Streptophyta</taxon>
        <taxon>Embryophyta</taxon>
        <taxon>Tracheophyta</taxon>
        <taxon>Spermatophyta</taxon>
        <taxon>Magnoliopsida</taxon>
        <taxon>eudicotyledons</taxon>
        <taxon>Gunneridae</taxon>
        <taxon>Pentapetalae</taxon>
        <taxon>rosids</taxon>
        <taxon>fabids</taxon>
        <taxon>Fabales</taxon>
        <taxon>Fabaceae</taxon>
        <taxon>Papilionoideae</taxon>
        <taxon>50 kb inversion clade</taxon>
        <taxon>NPAAA clade</taxon>
        <taxon>indigoferoid/millettioid clade</taxon>
        <taxon>Phaseoleae</taxon>
        <taxon>Clitoria</taxon>
    </lineage>
</organism>